<evidence type="ECO:0000313" key="1">
    <source>
        <dbReference type="EMBL" id="KAE8285748.1"/>
    </source>
</evidence>
<organism evidence="1 2">
    <name type="scientific">Larimichthys crocea</name>
    <name type="common">Large yellow croaker</name>
    <name type="synonym">Pseudosciaena crocea</name>
    <dbReference type="NCBI Taxonomy" id="215358"/>
    <lineage>
        <taxon>Eukaryota</taxon>
        <taxon>Metazoa</taxon>
        <taxon>Chordata</taxon>
        <taxon>Craniata</taxon>
        <taxon>Vertebrata</taxon>
        <taxon>Euteleostomi</taxon>
        <taxon>Actinopterygii</taxon>
        <taxon>Neopterygii</taxon>
        <taxon>Teleostei</taxon>
        <taxon>Neoteleostei</taxon>
        <taxon>Acanthomorphata</taxon>
        <taxon>Eupercaria</taxon>
        <taxon>Sciaenidae</taxon>
        <taxon>Larimichthys</taxon>
    </lineage>
</organism>
<proteinExistence type="predicted"/>
<sequence length="188" mass="20830">MPGPVKSRLEDVVGLESKTHRKFCDHVIHAIDRHRKEEQKLREQERAVQRKVSQLQLTELTNKSKKKVQAPVLNDDEEAQSGAIVAPAVAVPSDPPIHHQSPAPPPQAPPVVYVYIQQPRGRGKKATAQKGNRVVETVLKIHGRLNRKKDGGLRVSPLKVGTPVRPIPWVGLNTGTRDAQRILLGRAN</sequence>
<dbReference type="EMBL" id="REGW02000015">
    <property type="protein sequence ID" value="KAE8285748.1"/>
    <property type="molecule type" value="Genomic_DNA"/>
</dbReference>
<accession>A0A6G0I2J4</accession>
<gene>
    <name evidence="1" type="ORF">D5F01_LYC15415</name>
</gene>
<dbReference type="Proteomes" id="UP000424527">
    <property type="component" value="Unassembled WGS sequence"/>
</dbReference>
<protein>
    <submittedName>
        <fullName evidence="1">Uncharacterized protein</fullName>
    </submittedName>
</protein>
<keyword evidence="2" id="KW-1185">Reference proteome</keyword>
<dbReference type="AlphaFoldDB" id="A0A6G0I2J4"/>
<comment type="caution">
    <text evidence="1">The sequence shown here is derived from an EMBL/GenBank/DDBJ whole genome shotgun (WGS) entry which is preliminary data.</text>
</comment>
<reference evidence="1 2" key="1">
    <citation type="submission" date="2019-07" db="EMBL/GenBank/DDBJ databases">
        <title>Chromosome genome assembly for large yellow croaker.</title>
        <authorList>
            <person name="Xiao S."/>
        </authorList>
    </citation>
    <scope>NUCLEOTIDE SEQUENCE [LARGE SCALE GENOMIC DNA]</scope>
    <source>
        <strain evidence="1">JMULYC20181020</strain>
        <tissue evidence="1">Muscle</tissue>
    </source>
</reference>
<evidence type="ECO:0000313" key="2">
    <source>
        <dbReference type="Proteomes" id="UP000424527"/>
    </source>
</evidence>
<name>A0A6G0I2J4_LARCR</name>